<keyword evidence="6" id="KW-0597">Phosphoprotein</keyword>
<reference evidence="9 10" key="1">
    <citation type="submission" date="2016-07" db="EMBL/GenBank/DDBJ databases">
        <title>Characterization of isolates of Eisenbergiella tayi derived from blood cultures, using whole genome sequencing.</title>
        <authorList>
            <person name="Burdz T."/>
            <person name="Wiebe D."/>
            <person name="Huynh C."/>
            <person name="Bernard K."/>
        </authorList>
    </citation>
    <scope>NUCLEOTIDE SEQUENCE [LARGE SCALE GENOMIC DNA]</scope>
    <source>
        <strain evidence="9 10">NML 110608</strain>
    </source>
</reference>
<feature type="modified residue" description="4-aspartylphosphate" evidence="6">
    <location>
        <position position="60"/>
    </location>
</feature>
<evidence type="ECO:0000313" key="9">
    <source>
        <dbReference type="EMBL" id="ODM06256.1"/>
    </source>
</evidence>
<evidence type="ECO:0000256" key="1">
    <source>
        <dbReference type="ARBA" id="ARBA00018672"/>
    </source>
</evidence>
<sequence length="544" mass="63115">MGEKKKYTLLVVDDEPIISDGLKSLFEEEFPDIFQVYNCYHPKKALELFKFRLPDVVVSDVKMPKMTGIEMAEEMRKVKPDIHVLFLSGYDEFDYVYSAIKQDADDYILKTEGDATIVEAMRKMVALLDSETLFMEEFKSAQTKVTYMAPAFKQQALIHILDGSVSTEAEFKDTMAELENPLPEQKKMLLLVGTLKEKVTHMTQENILETVVGLLQKAYGDKIAYIHKVIYRKSFVWLLESEEEELPALLFVTALDIQKMIQLRLGLLMYFGIARESVSWKGLSAGYGSLWTEMQRQAINEENSIILERRELSISDSFNGEESDFEQMLAPITEKLRVMEEFLMGENFPAFMEDTEDILKILEKSKRHSMYALEIYYSLGNILITFINKKNIRPRLASRIQLMELFDPGSFVTWEQAAAYIRRLTDAIRDICMETQQNTMMSITERTKSYCLSHLSEDLSLTVIGQAIGFNPVYLSRIFKQFEGTSIREYIENCRMDMAMRLIQNSRMKIYEVSEKCGYQNTAYFIKIFKAHFGMTPQECRDMR</sequence>
<evidence type="ECO:0000259" key="8">
    <source>
        <dbReference type="PROSITE" id="PS50110"/>
    </source>
</evidence>
<dbReference type="PRINTS" id="PR00032">
    <property type="entry name" value="HTHARAC"/>
</dbReference>
<accession>A0A1E3ADH2</accession>
<evidence type="ECO:0000259" key="7">
    <source>
        <dbReference type="PROSITE" id="PS01124"/>
    </source>
</evidence>
<evidence type="ECO:0000256" key="5">
    <source>
        <dbReference type="ARBA" id="ARBA00024867"/>
    </source>
</evidence>
<comment type="function">
    <text evidence="5">May play the central regulatory role in sporulation. It may be an element of the effector pathway responsible for the activation of sporulation genes in response to nutritional stress. Spo0A may act in concert with spo0H (a sigma factor) to control the expression of some genes that are critical to the sporulation process.</text>
</comment>
<dbReference type="Gene3D" id="1.10.10.60">
    <property type="entry name" value="Homeodomain-like"/>
    <property type="match status" value="2"/>
</dbReference>
<feature type="domain" description="HTH araC/xylS-type" evidence="7">
    <location>
        <begin position="445"/>
        <end position="543"/>
    </location>
</feature>
<keyword evidence="4" id="KW-0804">Transcription</keyword>
<dbReference type="AlphaFoldDB" id="A0A1E3ADH2"/>
<keyword evidence="3" id="KW-0238">DNA-binding</keyword>
<organism evidence="9 10">
    <name type="scientific">Eisenbergiella tayi</name>
    <dbReference type="NCBI Taxonomy" id="1432052"/>
    <lineage>
        <taxon>Bacteria</taxon>
        <taxon>Bacillati</taxon>
        <taxon>Bacillota</taxon>
        <taxon>Clostridia</taxon>
        <taxon>Lachnospirales</taxon>
        <taxon>Lachnospiraceae</taxon>
        <taxon>Eisenbergiella</taxon>
    </lineage>
</organism>
<evidence type="ECO:0000256" key="6">
    <source>
        <dbReference type="PROSITE-ProRule" id="PRU00169"/>
    </source>
</evidence>
<evidence type="ECO:0000313" key="10">
    <source>
        <dbReference type="Proteomes" id="UP000094067"/>
    </source>
</evidence>
<dbReference type="PROSITE" id="PS00041">
    <property type="entry name" value="HTH_ARAC_FAMILY_1"/>
    <property type="match status" value="1"/>
</dbReference>
<dbReference type="InterPro" id="IPR011006">
    <property type="entry name" value="CheY-like_superfamily"/>
</dbReference>
<feature type="domain" description="Response regulatory" evidence="8">
    <location>
        <begin position="8"/>
        <end position="125"/>
    </location>
</feature>
<dbReference type="PANTHER" id="PTHR43280:SF2">
    <property type="entry name" value="HTH-TYPE TRANSCRIPTIONAL REGULATOR EXSA"/>
    <property type="match status" value="1"/>
</dbReference>
<dbReference type="Pfam" id="PF00072">
    <property type="entry name" value="Response_reg"/>
    <property type="match status" value="1"/>
</dbReference>
<keyword evidence="2" id="KW-0805">Transcription regulation</keyword>
<dbReference type="PANTHER" id="PTHR43280">
    <property type="entry name" value="ARAC-FAMILY TRANSCRIPTIONAL REGULATOR"/>
    <property type="match status" value="1"/>
</dbReference>
<dbReference type="EMBL" id="MCGH01000002">
    <property type="protein sequence ID" value="ODM06256.1"/>
    <property type="molecule type" value="Genomic_DNA"/>
</dbReference>
<dbReference type="SMART" id="SM00448">
    <property type="entry name" value="REC"/>
    <property type="match status" value="1"/>
</dbReference>
<dbReference type="Gene3D" id="3.40.50.2300">
    <property type="match status" value="1"/>
</dbReference>
<evidence type="ECO:0000256" key="3">
    <source>
        <dbReference type="ARBA" id="ARBA00023125"/>
    </source>
</evidence>
<evidence type="ECO:0000256" key="4">
    <source>
        <dbReference type="ARBA" id="ARBA00023163"/>
    </source>
</evidence>
<dbReference type="InterPro" id="IPR001789">
    <property type="entry name" value="Sig_transdc_resp-reg_receiver"/>
</dbReference>
<name>A0A1E3ADH2_9FIRM</name>
<dbReference type="Pfam" id="PF12833">
    <property type="entry name" value="HTH_18"/>
    <property type="match status" value="1"/>
</dbReference>
<proteinExistence type="predicted"/>
<dbReference type="InterPro" id="IPR018062">
    <property type="entry name" value="HTH_AraC-typ_CS"/>
</dbReference>
<gene>
    <name evidence="9" type="primary">btr_7</name>
    <name evidence="9" type="ORF">BEI61_02145</name>
</gene>
<dbReference type="GO" id="GO:0043565">
    <property type="term" value="F:sequence-specific DNA binding"/>
    <property type="evidence" value="ECO:0007669"/>
    <property type="project" value="InterPro"/>
</dbReference>
<dbReference type="PATRIC" id="fig|1432052.4.peg.2402"/>
<comment type="caution">
    <text evidence="9">The sequence shown here is derived from an EMBL/GenBank/DDBJ whole genome shotgun (WGS) entry which is preliminary data.</text>
</comment>
<dbReference type="InterPro" id="IPR009057">
    <property type="entry name" value="Homeodomain-like_sf"/>
</dbReference>
<evidence type="ECO:0000256" key="2">
    <source>
        <dbReference type="ARBA" id="ARBA00023015"/>
    </source>
</evidence>
<dbReference type="CDD" id="cd17536">
    <property type="entry name" value="REC_YesN-like"/>
    <property type="match status" value="1"/>
</dbReference>
<dbReference type="GO" id="GO:0003700">
    <property type="term" value="F:DNA-binding transcription factor activity"/>
    <property type="evidence" value="ECO:0007669"/>
    <property type="project" value="InterPro"/>
</dbReference>
<dbReference type="InterPro" id="IPR018060">
    <property type="entry name" value="HTH_AraC"/>
</dbReference>
<dbReference type="GO" id="GO:0000160">
    <property type="term" value="P:phosphorelay signal transduction system"/>
    <property type="evidence" value="ECO:0007669"/>
    <property type="project" value="InterPro"/>
</dbReference>
<dbReference type="InterPro" id="IPR020449">
    <property type="entry name" value="Tscrpt_reg_AraC-type_HTH"/>
</dbReference>
<protein>
    <recommendedName>
        <fullName evidence="1">Stage 0 sporulation protein A homolog</fullName>
    </recommendedName>
</protein>
<dbReference type="SMART" id="SM00342">
    <property type="entry name" value="HTH_ARAC"/>
    <property type="match status" value="1"/>
</dbReference>
<dbReference type="Proteomes" id="UP000094067">
    <property type="component" value="Unassembled WGS sequence"/>
</dbReference>
<dbReference type="SUPFAM" id="SSF52172">
    <property type="entry name" value="CheY-like"/>
    <property type="match status" value="1"/>
</dbReference>
<dbReference type="RefSeq" id="WP_069152270.1">
    <property type="nucleotide sequence ID" value="NZ_MCGH01000002.1"/>
</dbReference>
<dbReference type="SUPFAM" id="SSF46689">
    <property type="entry name" value="Homeodomain-like"/>
    <property type="match status" value="2"/>
</dbReference>
<dbReference type="PROSITE" id="PS50110">
    <property type="entry name" value="RESPONSE_REGULATORY"/>
    <property type="match status" value="1"/>
</dbReference>
<dbReference type="PROSITE" id="PS01124">
    <property type="entry name" value="HTH_ARAC_FAMILY_2"/>
    <property type="match status" value="1"/>
</dbReference>